<evidence type="ECO:0008006" key="4">
    <source>
        <dbReference type="Google" id="ProtNLM"/>
    </source>
</evidence>
<dbReference type="Pfam" id="PF04392">
    <property type="entry name" value="ABC_sub_bind"/>
    <property type="match status" value="1"/>
</dbReference>
<dbReference type="AlphaFoldDB" id="A0A2G9ZLP4"/>
<sequence length="338" mass="35981">MNKKIFISLLLVLAALIGYLLYLWLSDKVGAGQEISWGAENRRKIVLVSPGGIYAPITDNFKAGLAQRGWQENGNAVFLDLTYAGRGESWSNTLAGLAAQKPDLIFAVTAPAVLAVQDLLPELPVIFAAVGDPVAAGLIKDYSHSSARAAGCADWTDNLAAKRLEIAHEAFPSLRRVVVIWDAADKNSRVVASRLSGVAAALDLEFFSVPAAGQTEYLLAAAGLSAADYDLVFLLPDELTILHWPQLAQKAQEAGLPVIGYVSGQAEKYASLTYGAAAADLGRQCAPLAEKILLGEPISESPSTIPEKLYLTINLLAVKSANLTVSPAVRLRADKIFE</sequence>
<reference evidence="2 3" key="1">
    <citation type="submission" date="2017-09" db="EMBL/GenBank/DDBJ databases">
        <title>Depth-based differentiation of microbial function through sediment-hosted aquifers and enrichment of novel symbionts in the deep terrestrial subsurface.</title>
        <authorList>
            <person name="Probst A.J."/>
            <person name="Ladd B."/>
            <person name="Jarett J.K."/>
            <person name="Geller-Mcgrath D.E."/>
            <person name="Sieber C.M."/>
            <person name="Emerson J.B."/>
            <person name="Anantharaman K."/>
            <person name="Thomas B.C."/>
            <person name="Malmstrom R."/>
            <person name="Stieglmeier M."/>
            <person name="Klingl A."/>
            <person name="Woyke T."/>
            <person name="Ryan C.M."/>
            <person name="Banfield J.F."/>
        </authorList>
    </citation>
    <scope>NUCLEOTIDE SEQUENCE [LARGE SCALE GENOMIC DNA]</scope>
    <source>
        <strain evidence="2">CG23_combo_of_CG06-09_8_20_14_all_49_15</strain>
    </source>
</reference>
<gene>
    <name evidence="2" type="ORF">COX22_01275</name>
</gene>
<keyword evidence="1" id="KW-1133">Transmembrane helix</keyword>
<dbReference type="Proteomes" id="UP000230729">
    <property type="component" value="Unassembled WGS sequence"/>
</dbReference>
<keyword evidence="1" id="KW-0812">Transmembrane</keyword>
<dbReference type="Gene3D" id="3.40.50.2300">
    <property type="match status" value="2"/>
</dbReference>
<accession>A0A2G9ZLP4</accession>
<feature type="transmembrane region" description="Helical" evidence="1">
    <location>
        <begin position="5"/>
        <end position="25"/>
    </location>
</feature>
<comment type="caution">
    <text evidence="2">The sequence shown here is derived from an EMBL/GenBank/DDBJ whole genome shotgun (WGS) entry which is preliminary data.</text>
</comment>
<evidence type="ECO:0000256" key="1">
    <source>
        <dbReference type="SAM" id="Phobius"/>
    </source>
</evidence>
<evidence type="ECO:0000313" key="3">
    <source>
        <dbReference type="Proteomes" id="UP000230729"/>
    </source>
</evidence>
<name>A0A2G9ZLP4_9BACT</name>
<keyword evidence="1" id="KW-0472">Membrane</keyword>
<dbReference type="PANTHER" id="PTHR35271:SF1">
    <property type="entry name" value="ABC TRANSPORTER, SUBSTRATE-BINDING LIPOPROTEIN"/>
    <property type="match status" value="1"/>
</dbReference>
<protein>
    <recommendedName>
        <fullName evidence="4">ABC transporter substrate-binding protein</fullName>
    </recommendedName>
</protein>
<dbReference type="InterPro" id="IPR007487">
    <property type="entry name" value="ABC_transpt-TYRBP-like"/>
</dbReference>
<proteinExistence type="predicted"/>
<dbReference type="PANTHER" id="PTHR35271">
    <property type="entry name" value="ABC TRANSPORTER, SUBSTRATE-BINDING LIPOPROTEIN-RELATED"/>
    <property type="match status" value="1"/>
</dbReference>
<dbReference type="CDD" id="cd06325">
    <property type="entry name" value="PBP1_ABC_unchar_transporter"/>
    <property type="match status" value="1"/>
</dbReference>
<evidence type="ECO:0000313" key="2">
    <source>
        <dbReference type="EMBL" id="PIP34011.1"/>
    </source>
</evidence>
<organism evidence="2 3">
    <name type="scientific">Candidatus Falkowbacteria bacterium CG23_combo_of_CG06-09_8_20_14_all_49_15</name>
    <dbReference type="NCBI Taxonomy" id="1974572"/>
    <lineage>
        <taxon>Bacteria</taxon>
        <taxon>Candidatus Falkowiibacteriota</taxon>
    </lineage>
</organism>
<dbReference type="EMBL" id="PCSD01000026">
    <property type="protein sequence ID" value="PIP34011.1"/>
    <property type="molecule type" value="Genomic_DNA"/>
</dbReference>